<dbReference type="AlphaFoldDB" id="R7PVF4"/>
<comment type="caution">
    <text evidence="1">The sequence shown here is derived from an EMBL/GenBank/DDBJ whole genome shotgun (WGS) entry which is preliminary data.</text>
</comment>
<gene>
    <name evidence="1" type="ORF">BN522_00594</name>
</gene>
<accession>R7PVF4</accession>
<evidence type="ECO:0000313" key="1">
    <source>
        <dbReference type="EMBL" id="CDF28711.1"/>
    </source>
</evidence>
<dbReference type="EMBL" id="CBKP010000020">
    <property type="protein sequence ID" value="CDF28711.1"/>
    <property type="molecule type" value="Genomic_DNA"/>
</dbReference>
<reference evidence="1" key="1">
    <citation type="submission" date="2012-11" db="EMBL/GenBank/DDBJ databases">
        <title>Dependencies among metagenomic species, viruses, plasmids and units of genetic variation.</title>
        <authorList>
            <person name="Nielsen H.B."/>
            <person name="Almeida M."/>
            <person name="Juncker A.S."/>
            <person name="Rasmussen S."/>
            <person name="Li J."/>
            <person name="Sunagawa S."/>
            <person name="Plichta D."/>
            <person name="Gautier L."/>
            <person name="Le Chatelier E."/>
            <person name="Peletier E."/>
            <person name="Bonde I."/>
            <person name="Nielsen T."/>
            <person name="Manichanh C."/>
            <person name="Arumugam M."/>
            <person name="Batto J."/>
            <person name="Santos M.B.Q.D."/>
            <person name="Blom N."/>
            <person name="Borruel N."/>
            <person name="Burgdorf K.S."/>
            <person name="Boumezbeur F."/>
            <person name="Casellas F."/>
            <person name="Dore J."/>
            <person name="Guarner F."/>
            <person name="Hansen T."/>
            <person name="Hildebrand F."/>
            <person name="Kaas R.S."/>
            <person name="Kennedy S."/>
            <person name="Kristiansen K."/>
            <person name="Kultima J.R."/>
            <person name="Leonard P."/>
            <person name="Levenez F."/>
            <person name="Lund O."/>
            <person name="Moumen B."/>
            <person name="Le Paslier D."/>
            <person name="Pons N."/>
            <person name="Pedersen O."/>
            <person name="Prifti E."/>
            <person name="Qin J."/>
            <person name="Raes J."/>
            <person name="Tap J."/>
            <person name="Tims S."/>
            <person name="Ussery D.W."/>
            <person name="Yamada T."/>
            <person name="MetaHit consortium"/>
            <person name="Renault P."/>
            <person name="Sicheritz-Ponten T."/>
            <person name="Bork P."/>
            <person name="Wang J."/>
            <person name="Brunak S."/>
            <person name="Ehrlich S.D."/>
        </authorList>
    </citation>
    <scope>NUCLEOTIDE SEQUENCE [LARGE SCALE GENOMIC DNA]</scope>
</reference>
<sequence length="63" mass="6927">MFFKVMLLAPMLNTRELDFASNVDISLPVPPLFGLIEPSIVILSLLENHPPATEISLPDPVNV</sequence>
<organism evidence="1">
    <name type="scientific">Methanobrevibacter smithii CAG:186</name>
    <dbReference type="NCBI Taxonomy" id="1263088"/>
    <lineage>
        <taxon>Archaea</taxon>
        <taxon>Methanobacteriati</taxon>
        <taxon>Methanobacteriota</taxon>
        <taxon>Methanomada group</taxon>
        <taxon>Methanobacteria</taxon>
        <taxon>Methanobacteriales</taxon>
        <taxon>Methanobacteriaceae</taxon>
        <taxon>Methanobrevibacter</taxon>
    </lineage>
</organism>
<name>R7PVF4_METSM</name>
<dbReference type="Proteomes" id="UP000018189">
    <property type="component" value="Unassembled WGS sequence"/>
</dbReference>
<proteinExistence type="predicted"/>
<protein>
    <submittedName>
        <fullName evidence="1">Uncharacterized protein</fullName>
    </submittedName>
</protein>